<feature type="signal peptide" evidence="1">
    <location>
        <begin position="1"/>
        <end position="26"/>
    </location>
</feature>
<dbReference type="SUPFAM" id="SSF53850">
    <property type="entry name" value="Periplasmic binding protein-like II"/>
    <property type="match status" value="1"/>
</dbReference>
<dbReference type="Gene3D" id="3.40.190.10">
    <property type="entry name" value="Periplasmic binding protein-like II"/>
    <property type="match status" value="1"/>
</dbReference>
<dbReference type="PIRSF" id="PIRSF002741">
    <property type="entry name" value="MppA"/>
    <property type="match status" value="1"/>
</dbReference>
<dbReference type="PANTHER" id="PTHR30290">
    <property type="entry name" value="PERIPLASMIC BINDING COMPONENT OF ABC TRANSPORTER"/>
    <property type="match status" value="1"/>
</dbReference>
<dbReference type="InterPro" id="IPR000914">
    <property type="entry name" value="SBP_5_dom"/>
</dbReference>
<dbReference type="EMBL" id="BAAANY010000008">
    <property type="protein sequence ID" value="GAA1674539.1"/>
    <property type="molecule type" value="Genomic_DNA"/>
</dbReference>
<accession>A0ABN2GPB2</accession>
<keyword evidence="4" id="KW-1185">Reference proteome</keyword>
<evidence type="ECO:0000313" key="3">
    <source>
        <dbReference type="EMBL" id="GAA1674539.1"/>
    </source>
</evidence>
<dbReference type="CDD" id="cd08506">
    <property type="entry name" value="PBP2_clavulanate_OppA2"/>
    <property type="match status" value="1"/>
</dbReference>
<reference evidence="3 4" key="1">
    <citation type="journal article" date="2019" name="Int. J. Syst. Evol. Microbiol.">
        <title>The Global Catalogue of Microorganisms (GCM) 10K type strain sequencing project: providing services to taxonomists for standard genome sequencing and annotation.</title>
        <authorList>
            <consortium name="The Broad Institute Genomics Platform"/>
            <consortium name="The Broad Institute Genome Sequencing Center for Infectious Disease"/>
            <person name="Wu L."/>
            <person name="Ma J."/>
        </authorList>
    </citation>
    <scope>NUCLEOTIDE SEQUENCE [LARGE SCALE GENOMIC DNA]</scope>
    <source>
        <strain evidence="3 4">JCM 14718</strain>
    </source>
</reference>
<gene>
    <name evidence="3" type="ORF">GCM10009765_24920</name>
</gene>
<dbReference type="Gene3D" id="3.10.105.10">
    <property type="entry name" value="Dipeptide-binding Protein, Domain 3"/>
    <property type="match status" value="1"/>
</dbReference>
<dbReference type="Proteomes" id="UP001500618">
    <property type="component" value="Unassembled WGS sequence"/>
</dbReference>
<dbReference type="PROSITE" id="PS51257">
    <property type="entry name" value="PROKAR_LIPOPROTEIN"/>
    <property type="match status" value="1"/>
</dbReference>
<evidence type="ECO:0000313" key="4">
    <source>
        <dbReference type="Proteomes" id="UP001500618"/>
    </source>
</evidence>
<dbReference type="PANTHER" id="PTHR30290:SF83">
    <property type="entry name" value="ABC TRANSPORTER SUBSTRATE-BINDING PROTEIN"/>
    <property type="match status" value="1"/>
</dbReference>
<proteinExistence type="predicted"/>
<evidence type="ECO:0000256" key="1">
    <source>
        <dbReference type="SAM" id="SignalP"/>
    </source>
</evidence>
<sequence>MPYHKTWRRGLIATAAALTLAVSACGTPEPSTGSGTPEGKRGGTLNLLAQSDLEHLDPARNYVSSQLQLEVLYAPTLTSYVNKPGAAGSVIGADAATDTGTHNADATVWNFTIRKNLKWEDGRTVTCEDFRYGINRSFSPIITNGPQYQKQYLKGGETYQGVYDDPKGISSVTCKGDVLTFQLVRSVADFNYTVSLGIFAAVRADKDTKTKYDLQPFSYGPYKIQKHVRDQSLVLVRNTYWDQSLDTIRRNLPDVLNFEFGQDPGVINDRLIADRGADQQAIPYANTQVTAAQAPQVFNTPAVKKRVVTGYSGYVWYVAINTRKIGDLDCRKAFQYAMDKQTYLTAIGGPQFGDFATTATAPTLRSYKKIDPWGLANKPQGDPAMARTFLGQAKTCPRTVKLDYSQSPTGDKIAASIKDSLARIGVTVTPVPINRKAFYTTTGKSDSEDELVYTSWGADWPSGSAVIAPLFDGRQITKEGNQVYTLMNDPKINQAIDAAGAVADSDKAQPLWAAIDEQVQLTSATIPLRYDKSVYVVGSKVTGAYLNPNFGDVSLLNVGVAQ</sequence>
<organism evidence="3 4">
    <name type="scientific">Fodinicola feengrottensis</name>
    <dbReference type="NCBI Taxonomy" id="435914"/>
    <lineage>
        <taxon>Bacteria</taxon>
        <taxon>Bacillati</taxon>
        <taxon>Actinomycetota</taxon>
        <taxon>Actinomycetes</taxon>
        <taxon>Mycobacteriales</taxon>
        <taxon>Fodinicola</taxon>
    </lineage>
</organism>
<feature type="chain" id="PRO_5046456213" evidence="1">
    <location>
        <begin position="27"/>
        <end position="562"/>
    </location>
</feature>
<dbReference type="InterPro" id="IPR030678">
    <property type="entry name" value="Peptide/Ni-bd"/>
</dbReference>
<keyword evidence="1" id="KW-0732">Signal</keyword>
<evidence type="ECO:0000259" key="2">
    <source>
        <dbReference type="Pfam" id="PF00496"/>
    </source>
</evidence>
<feature type="domain" description="Solute-binding protein family 5" evidence="2">
    <location>
        <begin position="94"/>
        <end position="475"/>
    </location>
</feature>
<dbReference type="InterPro" id="IPR039424">
    <property type="entry name" value="SBP_5"/>
</dbReference>
<dbReference type="Pfam" id="PF00496">
    <property type="entry name" value="SBP_bac_5"/>
    <property type="match status" value="1"/>
</dbReference>
<protein>
    <submittedName>
        <fullName evidence="3">ABC transporter substrate-binding protein</fullName>
    </submittedName>
</protein>
<comment type="caution">
    <text evidence="3">The sequence shown here is derived from an EMBL/GenBank/DDBJ whole genome shotgun (WGS) entry which is preliminary data.</text>
</comment>
<name>A0ABN2GPB2_9ACTN</name>